<dbReference type="GeneID" id="8441186"/>
<accession>C4JUR9</accession>
<dbReference type="InterPro" id="IPR001965">
    <property type="entry name" value="Znf_PHD"/>
</dbReference>
<feature type="domain" description="PHD-type" evidence="6">
    <location>
        <begin position="503"/>
        <end position="552"/>
    </location>
</feature>
<evidence type="ECO:0000256" key="4">
    <source>
        <dbReference type="PROSITE-ProRule" id="PRU00146"/>
    </source>
</evidence>
<dbReference type="InterPro" id="IPR013083">
    <property type="entry name" value="Znf_RING/FYVE/PHD"/>
</dbReference>
<dbReference type="STRING" id="336963.C4JUR9"/>
<dbReference type="OMA" id="CVNSFHF"/>
<feature type="compositionally biased region" description="Polar residues" evidence="5">
    <location>
        <begin position="205"/>
        <end position="215"/>
    </location>
</feature>
<keyword evidence="3" id="KW-0862">Zinc</keyword>
<dbReference type="SUPFAM" id="SSF57903">
    <property type="entry name" value="FYVE/PHD zinc finger"/>
    <property type="match status" value="2"/>
</dbReference>
<reference evidence="8" key="1">
    <citation type="journal article" date="2009" name="Genome Res.">
        <title>Comparative genomic analyses of the human fungal pathogens Coccidioides and their relatives.</title>
        <authorList>
            <person name="Sharpton T.J."/>
            <person name="Stajich J.E."/>
            <person name="Rounsley S.D."/>
            <person name="Gardner M.J."/>
            <person name="Wortman J.R."/>
            <person name="Jordar V.S."/>
            <person name="Maiti R."/>
            <person name="Kodira C.D."/>
            <person name="Neafsey D.E."/>
            <person name="Zeng Q."/>
            <person name="Hung C.-Y."/>
            <person name="McMahan C."/>
            <person name="Muszewska A."/>
            <person name="Grynberg M."/>
            <person name="Mandel M.A."/>
            <person name="Kellner E.M."/>
            <person name="Barker B.M."/>
            <person name="Galgiani J.N."/>
            <person name="Orbach M.J."/>
            <person name="Kirkland T.N."/>
            <person name="Cole G.T."/>
            <person name="Henn M.R."/>
            <person name="Birren B.W."/>
            <person name="Taylor J.W."/>
        </authorList>
    </citation>
    <scope>NUCLEOTIDE SEQUENCE [LARGE SCALE GENOMIC DNA]</scope>
    <source>
        <strain evidence="8">UAMH 1704</strain>
    </source>
</reference>
<keyword evidence="2 4" id="KW-0863">Zinc-finger</keyword>
<dbReference type="InterPro" id="IPR011011">
    <property type="entry name" value="Znf_FYVE_PHD"/>
</dbReference>
<dbReference type="SMART" id="SM00249">
    <property type="entry name" value="PHD"/>
    <property type="match status" value="2"/>
</dbReference>
<evidence type="ECO:0000313" key="7">
    <source>
        <dbReference type="EMBL" id="EEP80030.1"/>
    </source>
</evidence>
<dbReference type="AlphaFoldDB" id="C4JUR9"/>
<evidence type="ECO:0000256" key="5">
    <source>
        <dbReference type="SAM" id="MobiDB-lite"/>
    </source>
</evidence>
<dbReference type="Gene3D" id="3.30.40.10">
    <property type="entry name" value="Zinc/RING finger domain, C3HC4 (zinc finger)"/>
    <property type="match status" value="2"/>
</dbReference>
<dbReference type="InterPro" id="IPR019787">
    <property type="entry name" value="Znf_PHD-finger"/>
</dbReference>
<feature type="compositionally biased region" description="Basic and acidic residues" evidence="5">
    <location>
        <begin position="372"/>
        <end position="381"/>
    </location>
</feature>
<protein>
    <recommendedName>
        <fullName evidence="6">PHD-type domain-containing protein</fullName>
    </recommendedName>
</protein>
<proteinExistence type="predicted"/>
<evidence type="ECO:0000256" key="3">
    <source>
        <dbReference type="ARBA" id="ARBA00022833"/>
    </source>
</evidence>
<dbReference type="InterPro" id="IPR052819">
    <property type="entry name" value="Chromatin_regulatory_protein"/>
</dbReference>
<dbReference type="InParanoid" id="C4JUR9"/>
<dbReference type="KEGG" id="ure:UREG_04872"/>
<dbReference type="PANTHER" id="PTHR47636">
    <property type="entry name" value="TRANSCRIPTIONAL REGULATORY PROTEIN RCO1"/>
    <property type="match status" value="1"/>
</dbReference>
<dbReference type="eggNOG" id="KOG4299">
    <property type="taxonomic scope" value="Eukaryota"/>
</dbReference>
<dbReference type="GO" id="GO:0032221">
    <property type="term" value="C:Rpd3S complex"/>
    <property type="evidence" value="ECO:0007669"/>
    <property type="project" value="TreeGrafter"/>
</dbReference>
<name>C4JUR9_UNCRE</name>
<dbReference type="PROSITE" id="PS50016">
    <property type="entry name" value="ZF_PHD_2"/>
    <property type="match status" value="2"/>
</dbReference>
<keyword evidence="8" id="KW-1185">Reference proteome</keyword>
<feature type="region of interest" description="Disordered" evidence="5">
    <location>
        <begin position="352"/>
        <end position="392"/>
    </location>
</feature>
<dbReference type="HOGENOM" id="CLU_336144_0_0_1"/>
<feature type="compositionally biased region" description="Polar residues" evidence="5">
    <location>
        <begin position="25"/>
        <end position="35"/>
    </location>
</feature>
<feature type="compositionally biased region" description="Low complexity" evidence="5">
    <location>
        <begin position="190"/>
        <end position="200"/>
    </location>
</feature>
<feature type="region of interest" description="Disordered" evidence="5">
    <location>
        <begin position="152"/>
        <end position="246"/>
    </location>
</feature>
<organism evidence="7 8">
    <name type="scientific">Uncinocarpus reesii (strain UAMH 1704)</name>
    <dbReference type="NCBI Taxonomy" id="336963"/>
    <lineage>
        <taxon>Eukaryota</taxon>
        <taxon>Fungi</taxon>
        <taxon>Dikarya</taxon>
        <taxon>Ascomycota</taxon>
        <taxon>Pezizomycotina</taxon>
        <taxon>Eurotiomycetes</taxon>
        <taxon>Eurotiomycetidae</taxon>
        <taxon>Onygenales</taxon>
        <taxon>Onygenaceae</taxon>
        <taxon>Uncinocarpus</taxon>
    </lineage>
</organism>
<dbReference type="PANTHER" id="PTHR47636:SF1">
    <property type="entry name" value="TRANSCRIPTIONAL REGULATORY PROTEIN RCO1"/>
    <property type="match status" value="1"/>
</dbReference>
<feature type="compositionally biased region" description="Polar residues" evidence="5">
    <location>
        <begin position="75"/>
        <end position="92"/>
    </location>
</feature>
<keyword evidence="1" id="KW-0479">Metal-binding</keyword>
<dbReference type="CDD" id="cd15532">
    <property type="entry name" value="PHD2_CHD_II"/>
    <property type="match status" value="1"/>
</dbReference>
<evidence type="ECO:0000256" key="1">
    <source>
        <dbReference type="ARBA" id="ARBA00022723"/>
    </source>
</evidence>
<dbReference type="VEuPathDB" id="FungiDB:UREG_04872"/>
<feature type="region of interest" description="Disordered" evidence="5">
    <location>
        <begin position="1"/>
        <end position="128"/>
    </location>
</feature>
<sequence length="872" mass="96056">MAPQLRSRTRAAGDSSRPATPLDAPQSNTATSSETSRPKKQRKTGAKTSVPVGNTAEEPARKRKRKTKVGPAESIQESSDQQTTGAESQTDPSRPPSARNTRPLPPSTWKEPRSWKKKTKPSFEDLKVRRGGIFQHQFGLGSRPTLANLRTGKLVEDDEETVAKKQAAKGKKRGRVAKSRRSRKSKKPAKATSQAKATQALETAINDSTAASTSQEEPVTPETVPAEEEQHIVTEENEPVVQHTHSDSGKDLEADIAQPVNTSTAPPVPMELKCSKERFNEVFESTISRAQASNDIKVAEGLRWMLTAAETDPFLLKIMDDVVADPTQEHTAVFQAALRDVVKKLKAEEPVAAATVEGREESSSSLSTAKSLEADTTKSLEADTAAPIQPPKIWQPLWDEGLRPEEEDPNPYLPTDPVIPACPKKRVGKHPELVALAGKKRALSNAKEYPGYKVRASNLRTRIVVQPQPQPPRRLARSFDDDDAASVQSVENRKSKPADIDNNDFCRVCNGTGNLLCCDGCVDSFHFACLSPPLDANSPPAGQWFCPTCERKGPGAVFEAAMDTIPRARYEVPAEIRNEFAEVQTAEDGSYEHHRPEELPPTVKETKKLTWDQMADARVKVFHERDDNGNLIICTRCHRANLEGERQVMKCDHCSSWWHLDCLDENYSHPPLQFTGSSNPRHYWKCPNHLDSMLKGLGDGVRFRRRRRHHELADVELLPSAYETDSFHQEDNYGKGFRVTERGMIQNFIERARRDHAERRALNALKAVEDQARALLVPTGGTPGSSVGVANAAGALVDRCPEEREGALALLAMANPQPASSRVGQLVSQLVAESPETVRNATSEIELLQSLQGLISQRLQGLTATSSTDVTN</sequence>
<dbReference type="EMBL" id="CH476617">
    <property type="protein sequence ID" value="EEP80030.1"/>
    <property type="molecule type" value="Genomic_DNA"/>
</dbReference>
<dbReference type="CDD" id="cd15534">
    <property type="entry name" value="PHD2_PHF12_Rco1"/>
    <property type="match status" value="1"/>
</dbReference>
<gene>
    <name evidence="7" type="ORF">UREG_04872</name>
</gene>
<dbReference type="InterPro" id="IPR019786">
    <property type="entry name" value="Zinc_finger_PHD-type_CS"/>
</dbReference>
<feature type="domain" description="PHD-type" evidence="6">
    <location>
        <begin position="631"/>
        <end position="692"/>
    </location>
</feature>
<dbReference type="OrthoDB" id="5876363at2759"/>
<feature type="region of interest" description="Disordered" evidence="5">
    <location>
        <begin position="467"/>
        <end position="496"/>
    </location>
</feature>
<dbReference type="RefSeq" id="XP_002584183.1">
    <property type="nucleotide sequence ID" value="XM_002584137.1"/>
</dbReference>
<evidence type="ECO:0000313" key="8">
    <source>
        <dbReference type="Proteomes" id="UP000002058"/>
    </source>
</evidence>
<dbReference type="PROSITE" id="PS01359">
    <property type="entry name" value="ZF_PHD_1"/>
    <property type="match status" value="1"/>
</dbReference>
<evidence type="ECO:0000259" key="6">
    <source>
        <dbReference type="PROSITE" id="PS50016"/>
    </source>
</evidence>
<evidence type="ECO:0000256" key="2">
    <source>
        <dbReference type="ARBA" id="ARBA00022771"/>
    </source>
</evidence>
<dbReference type="GO" id="GO:0008270">
    <property type="term" value="F:zinc ion binding"/>
    <property type="evidence" value="ECO:0007669"/>
    <property type="project" value="UniProtKB-KW"/>
</dbReference>
<dbReference type="GO" id="GO:0006357">
    <property type="term" value="P:regulation of transcription by RNA polymerase II"/>
    <property type="evidence" value="ECO:0007669"/>
    <property type="project" value="TreeGrafter"/>
</dbReference>
<feature type="compositionally biased region" description="Basic residues" evidence="5">
    <location>
        <begin position="166"/>
        <end position="189"/>
    </location>
</feature>
<dbReference type="Proteomes" id="UP000002058">
    <property type="component" value="Unassembled WGS sequence"/>
</dbReference>
<dbReference type="Pfam" id="PF00628">
    <property type="entry name" value="PHD"/>
    <property type="match status" value="1"/>
</dbReference>